<keyword evidence="11" id="KW-1185">Reference proteome</keyword>
<keyword evidence="8" id="KW-0175">Coiled coil</keyword>
<dbReference type="AlphaFoldDB" id="F4QBA6"/>
<dbReference type="GO" id="GO:0001732">
    <property type="term" value="P:formation of cytoplasmic translation initiation complex"/>
    <property type="evidence" value="ECO:0007669"/>
    <property type="project" value="UniProtKB-UniRule"/>
</dbReference>
<dbReference type="InterPro" id="IPR011400">
    <property type="entry name" value="EIF3B"/>
</dbReference>
<name>F4QBA6_CACFS</name>
<evidence type="ECO:0000256" key="4">
    <source>
        <dbReference type="ARBA" id="ARBA00022884"/>
    </source>
</evidence>
<dbReference type="PANTHER" id="PTHR14068:SF0">
    <property type="entry name" value="EUKARYOTIC TRANSLATION INITIATION FACTOR 3 SUBUNIT B"/>
    <property type="match status" value="1"/>
</dbReference>
<dbReference type="OrthoDB" id="10250414at2759"/>
<evidence type="ECO:0000259" key="9">
    <source>
        <dbReference type="PROSITE" id="PS50102"/>
    </source>
</evidence>
<evidence type="ECO:0000256" key="1">
    <source>
        <dbReference type="ARBA" id="ARBA00004496"/>
    </source>
</evidence>
<proteinExistence type="inferred from homology"/>
<dbReference type="GO" id="GO:0005852">
    <property type="term" value="C:eukaryotic translation initiation factor 3 complex"/>
    <property type="evidence" value="ECO:0007669"/>
    <property type="project" value="UniProtKB-UniRule"/>
</dbReference>
<comment type="subcellular location">
    <subcellularLocation>
        <location evidence="1 6 7">Cytoplasm</location>
    </subcellularLocation>
</comment>
<dbReference type="InterPro" id="IPR034363">
    <property type="entry name" value="eIF3B_RRM"/>
</dbReference>
<dbReference type="GO" id="GO:0003743">
    <property type="term" value="F:translation initiation factor activity"/>
    <property type="evidence" value="ECO:0007669"/>
    <property type="project" value="UniProtKB-UniRule"/>
</dbReference>
<dbReference type="GO" id="GO:0003723">
    <property type="term" value="F:RNA binding"/>
    <property type="evidence" value="ECO:0007669"/>
    <property type="project" value="UniProtKB-UniRule"/>
</dbReference>
<dbReference type="InterPro" id="IPR013979">
    <property type="entry name" value="TIF_beta_prop-like"/>
</dbReference>
<dbReference type="Proteomes" id="UP000007797">
    <property type="component" value="Unassembled WGS sequence"/>
</dbReference>
<dbReference type="EMBL" id="GL883027">
    <property type="protein sequence ID" value="EGG14878.1"/>
    <property type="molecule type" value="Genomic_DNA"/>
</dbReference>
<keyword evidence="5 6" id="KW-0648">Protein biosynthesis</keyword>
<dbReference type="KEGG" id="dfa:DFA_10751"/>
<gene>
    <name evidence="10" type="primary">eIF3s9</name>
    <name evidence="10" type="ORF">DFA_10751</name>
</gene>
<comment type="subunit">
    <text evidence="6 7">Component of the eukaryotic translation initiation factor 3 (eIF-3) complex.</text>
</comment>
<comment type="similarity">
    <text evidence="6 7">Belongs to the eIF-3 subunit B family.</text>
</comment>
<dbReference type="InterPro" id="IPR015943">
    <property type="entry name" value="WD40/YVTN_repeat-like_dom_sf"/>
</dbReference>
<evidence type="ECO:0000313" key="11">
    <source>
        <dbReference type="Proteomes" id="UP000007797"/>
    </source>
</evidence>
<dbReference type="CDD" id="cd12278">
    <property type="entry name" value="RRM_eIF3B"/>
    <property type="match status" value="1"/>
</dbReference>
<keyword evidence="4 6" id="KW-0694">RNA-binding</keyword>
<comment type="function">
    <text evidence="7">Component of the eukaryotic translation initiation factor 3 (eIF-3) complex, which is involved in protein synthesis and, together with other initiation factors, stimulates binding of mRNA and methionyl-tRNAi to the 40S ribosome.</text>
</comment>
<keyword evidence="2 6" id="KW-0963">Cytoplasm</keyword>
<reference evidence="11" key="1">
    <citation type="journal article" date="2011" name="Genome Res.">
        <title>Phylogeny-wide analysis of social amoeba genomes highlights ancient origins for complex intercellular communication.</title>
        <authorList>
            <person name="Heidel A.J."/>
            <person name="Lawal H.M."/>
            <person name="Felder M."/>
            <person name="Schilde C."/>
            <person name="Helps N.R."/>
            <person name="Tunggal B."/>
            <person name="Rivero F."/>
            <person name="John U."/>
            <person name="Schleicher M."/>
            <person name="Eichinger L."/>
            <person name="Platzer M."/>
            <person name="Noegel A.A."/>
            <person name="Schaap P."/>
            <person name="Gloeckner G."/>
        </authorList>
    </citation>
    <scope>NUCLEOTIDE SEQUENCE [LARGE SCALE GENOMIC DNA]</scope>
    <source>
        <strain evidence="11">SH3</strain>
    </source>
</reference>
<evidence type="ECO:0000313" key="10">
    <source>
        <dbReference type="EMBL" id="EGG14878.1"/>
    </source>
</evidence>
<sequence length="679" mass="79144">MTHNNNNNYEDEDEDYLIDEEEINNIKLDDMEPPVQLNTSFANYIIIDNIPNEVVESKHDKLKAVLHRVYSKNFEIAPNGFYMPLTEKKLTKGYCFIEYVKKEGAIDAFNNINNYALDTKHTLRVNLLDDHKKLMNFPAVYTEPKAEEFVIKENNNNWLYNEKSLKGYDEFVLRYGDTTEICWNEMNLGKPTSEIAKTQWTSSYVQWSNSGTYLVTFHPDRIVLFGGENWTQIAEFKHRGVQLIDFSPEDKYLVTFAPVTNDDPKDPKSIIVWDIRSGKKLRGFVAPPKEHFSWPAFHWSAKDRYFARQQADKGIDIYEAPSCNLLDNKTVPIPRVKDFSWSPSDLALAYFVPCTDGLPAKITVLEVPSKKVLAEKPIWEALDARFHWQNAGDYLCVKVDKKLKKNQPTAPATNFELFRMHESNVPIENFEVSAQVKAFAWEPRGKRIAVIHGEHRHDMTVSFFEITKKKVNFLTKLEHRKLNTIFWSPHGNYVLLATVGDTGELEFFNVNDLETMSTQEHLQCTGVDWNPSGRFVTTYVSHWKVTTDAGYKIWTFAGEPVYAMLKDRFYQFVWRPRPQLILTDAQIGNIKSSLKTFADKFKEMDERDHRAKVEEENRRLDQLMKEFLGLVQRNEKEYQSHAAERAKRNICEDIDQKDLYEDYEPIKELVDVQSIVIKK</sequence>
<protein>
    <recommendedName>
        <fullName evidence="6 7">Eukaryotic translation initiation factor 3 subunit B</fullName>
        <shortName evidence="6 7">eIF3b</shortName>
    </recommendedName>
    <alternativeName>
        <fullName evidence="6">Eukaryotic translation initiation factor 3 subunit 9</fullName>
    </alternativeName>
</protein>
<evidence type="ECO:0000256" key="5">
    <source>
        <dbReference type="ARBA" id="ARBA00022917"/>
    </source>
</evidence>
<feature type="domain" description="RRM" evidence="9">
    <location>
        <begin position="43"/>
        <end position="130"/>
    </location>
</feature>
<dbReference type="GO" id="GO:0016282">
    <property type="term" value="C:eukaryotic 43S preinitiation complex"/>
    <property type="evidence" value="ECO:0007669"/>
    <property type="project" value="UniProtKB-UniRule"/>
</dbReference>
<dbReference type="OMA" id="LWGGPQF"/>
<dbReference type="STRING" id="1054147.F4QBA6"/>
<organism evidence="10 11">
    <name type="scientific">Cavenderia fasciculata</name>
    <name type="common">Slime mold</name>
    <name type="synonym">Dictyostelium fasciculatum</name>
    <dbReference type="NCBI Taxonomy" id="261658"/>
    <lineage>
        <taxon>Eukaryota</taxon>
        <taxon>Amoebozoa</taxon>
        <taxon>Evosea</taxon>
        <taxon>Eumycetozoa</taxon>
        <taxon>Dictyostelia</taxon>
        <taxon>Acytosteliales</taxon>
        <taxon>Cavenderiaceae</taxon>
        <taxon>Cavenderia</taxon>
    </lineage>
</organism>
<dbReference type="Gene3D" id="2.130.10.10">
    <property type="entry name" value="YVTN repeat-like/Quinoprotein amine dehydrogenase"/>
    <property type="match status" value="2"/>
</dbReference>
<feature type="coiled-coil region" evidence="8">
    <location>
        <begin position="606"/>
        <end position="633"/>
    </location>
</feature>
<dbReference type="PANTHER" id="PTHR14068">
    <property type="entry name" value="EUKARYOTIC TRANSLATION INITIATION FACTOR 3 EIF3 -RELATED"/>
    <property type="match status" value="1"/>
</dbReference>
<evidence type="ECO:0000256" key="6">
    <source>
        <dbReference type="HAMAP-Rule" id="MF_03001"/>
    </source>
</evidence>
<comment type="function">
    <text evidence="6">RNA-binding component of the eukaryotic translation initiation factor 3 (eIF-3) complex, which is involved in protein synthesis of a specialized repertoire of mRNAs and, together with other initiation factors, stimulates binding of mRNA and methionyl-tRNAi to the 40S ribosome. The eIF-3 complex specifically targets and initiates translation of a subset of mRNAs involved in cell proliferation.</text>
</comment>
<dbReference type="PIRSF" id="PIRSF036424">
    <property type="entry name" value="eIF3b"/>
    <property type="match status" value="1"/>
</dbReference>
<dbReference type="InterPro" id="IPR035979">
    <property type="entry name" value="RBD_domain_sf"/>
</dbReference>
<accession>F4QBA6</accession>
<dbReference type="SUPFAM" id="SSF69322">
    <property type="entry name" value="Tricorn protease domain 2"/>
    <property type="match status" value="1"/>
</dbReference>
<dbReference type="HAMAP" id="MF_03001">
    <property type="entry name" value="eIF3b"/>
    <property type="match status" value="1"/>
</dbReference>
<evidence type="ECO:0000256" key="7">
    <source>
        <dbReference type="PIRNR" id="PIRNR036424"/>
    </source>
</evidence>
<dbReference type="PROSITE" id="PS50102">
    <property type="entry name" value="RRM"/>
    <property type="match status" value="1"/>
</dbReference>
<dbReference type="GeneID" id="14866950"/>
<dbReference type="InterPro" id="IPR000504">
    <property type="entry name" value="RRM_dom"/>
</dbReference>
<dbReference type="InterPro" id="IPR012677">
    <property type="entry name" value="Nucleotide-bd_a/b_plait_sf"/>
</dbReference>
<dbReference type="RefSeq" id="XP_004351394.1">
    <property type="nucleotide sequence ID" value="XM_004351342.1"/>
</dbReference>
<evidence type="ECO:0000256" key="8">
    <source>
        <dbReference type="SAM" id="Coils"/>
    </source>
</evidence>
<keyword evidence="3 6" id="KW-0396">Initiation factor</keyword>
<evidence type="ECO:0000256" key="2">
    <source>
        <dbReference type="ARBA" id="ARBA00022490"/>
    </source>
</evidence>
<dbReference type="Gene3D" id="3.30.70.330">
    <property type="match status" value="1"/>
</dbReference>
<dbReference type="GO" id="GO:0033290">
    <property type="term" value="C:eukaryotic 48S preinitiation complex"/>
    <property type="evidence" value="ECO:0007669"/>
    <property type="project" value="UniProtKB-UniRule"/>
</dbReference>
<dbReference type="SUPFAM" id="SSF54928">
    <property type="entry name" value="RNA-binding domain, RBD"/>
    <property type="match status" value="1"/>
</dbReference>
<dbReference type="GO" id="GO:0031369">
    <property type="term" value="F:translation initiation factor binding"/>
    <property type="evidence" value="ECO:0007669"/>
    <property type="project" value="InterPro"/>
</dbReference>
<evidence type="ECO:0000256" key="3">
    <source>
        <dbReference type="ARBA" id="ARBA00022540"/>
    </source>
</evidence>
<dbReference type="Pfam" id="PF08662">
    <property type="entry name" value="eIF2A"/>
    <property type="match status" value="1"/>
</dbReference>